<gene>
    <name evidence="1" type="ORF">FHY67_04155</name>
</gene>
<accession>A0A8H2PSF6</accession>
<comment type="caution">
    <text evidence="1">The sequence shown here is derived from an EMBL/GenBank/DDBJ whole genome shotgun (WGS) entry which is preliminary data.</text>
</comment>
<dbReference type="RefSeq" id="WP_139880520.1">
    <property type="nucleotide sequence ID" value="NZ_VFBM01000002.1"/>
</dbReference>
<organism evidence="1 2">
    <name type="scientific">Acinetobacter radioresistens</name>
    <dbReference type="NCBI Taxonomy" id="40216"/>
    <lineage>
        <taxon>Bacteria</taxon>
        <taxon>Pseudomonadati</taxon>
        <taxon>Pseudomonadota</taxon>
        <taxon>Gammaproteobacteria</taxon>
        <taxon>Moraxellales</taxon>
        <taxon>Moraxellaceae</taxon>
        <taxon>Acinetobacter</taxon>
    </lineage>
</organism>
<reference evidence="1 2" key="1">
    <citation type="submission" date="2019-06" db="EMBL/GenBank/DDBJ databases">
        <title>Genome of Acinetobacter radioresistens APH1, a phenol degrading strain.</title>
        <authorList>
            <person name="Liu Y."/>
        </authorList>
    </citation>
    <scope>NUCLEOTIDE SEQUENCE [LARGE SCALE GENOMIC DNA]</scope>
    <source>
        <strain evidence="1 2">APH1</strain>
    </source>
</reference>
<proteinExistence type="predicted"/>
<protein>
    <submittedName>
        <fullName evidence="1">Uncharacterized protein</fullName>
    </submittedName>
</protein>
<evidence type="ECO:0000313" key="2">
    <source>
        <dbReference type="Proteomes" id="UP000314285"/>
    </source>
</evidence>
<name>A0A8H2PSF6_ACIRA</name>
<evidence type="ECO:0000313" key="1">
    <source>
        <dbReference type="EMBL" id="TNX93640.1"/>
    </source>
</evidence>
<dbReference type="EMBL" id="VFBM01000002">
    <property type="protein sequence ID" value="TNX93640.1"/>
    <property type="molecule type" value="Genomic_DNA"/>
</dbReference>
<dbReference type="AlphaFoldDB" id="A0A8H2PSF6"/>
<dbReference type="Proteomes" id="UP000314285">
    <property type="component" value="Unassembled WGS sequence"/>
</dbReference>
<sequence length="108" mass="12444">MNLIEQLGGYEAAKKKANDKGIGFLLSKELLEYRRQHNIFEVGDKVVEITDYPSNDVLTVKSIFDKLLVCESDDFNASYVLSNKYKPYFYVRRATDEEIEAGKRLEVV</sequence>